<keyword evidence="2" id="KW-1185">Reference proteome</keyword>
<gene>
    <name evidence="1" type="ORF">Amon02_000386300</name>
</gene>
<name>A0ACB5T220_AMBMO</name>
<sequence length="83" mass="9414">MALAKFCGLPDPFFLVLSYVEDLENDNPKVNEVLENCLEDDNVDVRLSLDNVGVTRFIDIILLEIAALIMTMVVWVCYCRGFV</sequence>
<dbReference type="EMBL" id="BSXS01002532">
    <property type="protein sequence ID" value="GME79290.1"/>
    <property type="molecule type" value="Genomic_DNA"/>
</dbReference>
<protein>
    <submittedName>
        <fullName evidence="1">Unnamed protein product</fullName>
    </submittedName>
</protein>
<reference evidence="1" key="1">
    <citation type="submission" date="2023-04" db="EMBL/GenBank/DDBJ databases">
        <title>Ambrosiozyma monospora NBRC 10751.</title>
        <authorList>
            <person name="Ichikawa N."/>
            <person name="Sato H."/>
            <person name="Tonouchi N."/>
        </authorList>
    </citation>
    <scope>NUCLEOTIDE SEQUENCE</scope>
    <source>
        <strain evidence="1">NBRC 10751</strain>
    </source>
</reference>
<accession>A0ACB5T220</accession>
<comment type="caution">
    <text evidence="1">The sequence shown here is derived from an EMBL/GenBank/DDBJ whole genome shotgun (WGS) entry which is preliminary data.</text>
</comment>
<organism evidence="1 2">
    <name type="scientific">Ambrosiozyma monospora</name>
    <name type="common">Yeast</name>
    <name type="synonym">Endomycopsis monosporus</name>
    <dbReference type="NCBI Taxonomy" id="43982"/>
    <lineage>
        <taxon>Eukaryota</taxon>
        <taxon>Fungi</taxon>
        <taxon>Dikarya</taxon>
        <taxon>Ascomycota</taxon>
        <taxon>Saccharomycotina</taxon>
        <taxon>Pichiomycetes</taxon>
        <taxon>Pichiales</taxon>
        <taxon>Pichiaceae</taxon>
        <taxon>Ambrosiozyma</taxon>
    </lineage>
</organism>
<dbReference type="Proteomes" id="UP001165064">
    <property type="component" value="Unassembled WGS sequence"/>
</dbReference>
<proteinExistence type="predicted"/>
<evidence type="ECO:0000313" key="2">
    <source>
        <dbReference type="Proteomes" id="UP001165064"/>
    </source>
</evidence>
<evidence type="ECO:0000313" key="1">
    <source>
        <dbReference type="EMBL" id="GME79290.1"/>
    </source>
</evidence>